<dbReference type="AlphaFoldDB" id="A0A9X0CIB9"/>
<name>A0A9X0CIB9_9CNID</name>
<evidence type="ECO:0000313" key="1">
    <source>
        <dbReference type="EMBL" id="KAJ7352940.1"/>
    </source>
</evidence>
<evidence type="ECO:0000313" key="2">
    <source>
        <dbReference type="Proteomes" id="UP001163046"/>
    </source>
</evidence>
<proteinExistence type="predicted"/>
<keyword evidence="2" id="KW-1185">Reference proteome</keyword>
<sequence>MYRTYCPTRSDSHAQGGDVMIKLRLGLMKLLEMKLFNLPSEHVPAVIGEVLKAEYMLVWAYHDADNVREFAIRILFQYLQKAEPKRREQFLRNPRLSFVSQPVTIPVQMTEDLALSVRPMGVGPSVGPHLCQLFIRVDDLCLQAVDHGLLETLCNVVYGLCSLQHRQRFVKNSSGIPYVDTIMERFTTVCSLHRQESMQEEQDHKKRDHDPSTSYCARYFRLFAVQVALHFFQEVSKGEVPVGGKKTKPSGLR</sequence>
<accession>A0A9X0CIB9</accession>
<reference evidence="1" key="1">
    <citation type="submission" date="2023-01" db="EMBL/GenBank/DDBJ databases">
        <title>Genome assembly of the deep-sea coral Lophelia pertusa.</title>
        <authorList>
            <person name="Herrera S."/>
            <person name="Cordes E."/>
        </authorList>
    </citation>
    <scope>NUCLEOTIDE SEQUENCE</scope>
    <source>
        <strain evidence="1">USNM1676648</strain>
        <tissue evidence="1">Polyp</tissue>
    </source>
</reference>
<dbReference type="Proteomes" id="UP001163046">
    <property type="component" value="Unassembled WGS sequence"/>
</dbReference>
<organism evidence="1 2">
    <name type="scientific">Desmophyllum pertusum</name>
    <dbReference type="NCBI Taxonomy" id="174260"/>
    <lineage>
        <taxon>Eukaryota</taxon>
        <taxon>Metazoa</taxon>
        <taxon>Cnidaria</taxon>
        <taxon>Anthozoa</taxon>
        <taxon>Hexacorallia</taxon>
        <taxon>Scleractinia</taxon>
        <taxon>Caryophylliina</taxon>
        <taxon>Caryophylliidae</taxon>
        <taxon>Desmophyllum</taxon>
    </lineage>
</organism>
<gene>
    <name evidence="1" type="ORF">OS493_032879</name>
</gene>
<comment type="caution">
    <text evidence="1">The sequence shown here is derived from an EMBL/GenBank/DDBJ whole genome shotgun (WGS) entry which is preliminary data.</text>
</comment>
<protein>
    <submittedName>
        <fullName evidence="1">Uncharacterized protein</fullName>
    </submittedName>
</protein>
<dbReference type="EMBL" id="MU827343">
    <property type="protein sequence ID" value="KAJ7352940.1"/>
    <property type="molecule type" value="Genomic_DNA"/>
</dbReference>